<dbReference type="Pfam" id="PF21189">
    <property type="entry name" value="PHA02142"/>
    <property type="match status" value="1"/>
</dbReference>
<keyword evidence="2" id="KW-0436">Ligase</keyword>
<organism evidence="2 3">
    <name type="scientific">Pseudomassariella vexata</name>
    <dbReference type="NCBI Taxonomy" id="1141098"/>
    <lineage>
        <taxon>Eukaryota</taxon>
        <taxon>Fungi</taxon>
        <taxon>Dikarya</taxon>
        <taxon>Ascomycota</taxon>
        <taxon>Pezizomycotina</taxon>
        <taxon>Sordariomycetes</taxon>
        <taxon>Xylariomycetidae</taxon>
        <taxon>Amphisphaeriales</taxon>
        <taxon>Pseudomassariaceae</taxon>
        <taxon>Pseudomassariella</taxon>
    </lineage>
</organism>
<reference evidence="2 3" key="1">
    <citation type="submission" date="2016-07" db="EMBL/GenBank/DDBJ databases">
        <title>Pervasive Adenine N6-methylation of Active Genes in Fungi.</title>
        <authorList>
            <consortium name="DOE Joint Genome Institute"/>
            <person name="Mondo S.J."/>
            <person name="Dannebaum R.O."/>
            <person name="Kuo R.C."/>
            <person name="Labutti K."/>
            <person name="Haridas S."/>
            <person name="Kuo A."/>
            <person name="Salamov A."/>
            <person name="Ahrendt S.R."/>
            <person name="Lipzen A."/>
            <person name="Sullivan W."/>
            <person name="Andreopoulos W.B."/>
            <person name="Clum A."/>
            <person name="Lindquist E."/>
            <person name="Daum C."/>
            <person name="Ramamoorthy G.K."/>
            <person name="Gryganskyi A."/>
            <person name="Culley D."/>
            <person name="Magnuson J.K."/>
            <person name="James T.Y."/>
            <person name="O'Malley M.A."/>
            <person name="Stajich J.E."/>
            <person name="Spatafora J.W."/>
            <person name="Visel A."/>
            <person name="Grigoriev I.V."/>
        </authorList>
    </citation>
    <scope>NUCLEOTIDE SEQUENCE [LARGE SCALE GENOMIC DNA]</scope>
    <source>
        <strain evidence="2 3">CBS 129021</strain>
    </source>
</reference>
<name>A0A1Y2DSP5_9PEZI</name>
<proteinExistence type="predicted"/>
<dbReference type="AlphaFoldDB" id="A0A1Y2DSP5"/>
<dbReference type="RefSeq" id="XP_040713762.1">
    <property type="nucleotide sequence ID" value="XM_040862292.1"/>
</dbReference>
<dbReference type="OrthoDB" id="17053at2759"/>
<dbReference type="InParanoid" id="A0A1Y2DSP5"/>
<dbReference type="Proteomes" id="UP000193689">
    <property type="component" value="Unassembled WGS sequence"/>
</dbReference>
<sequence>MPSRTRNTEFAVVDGWRVAVRKKEFNVGDLVVYCEIDSFLPQANPAFWEYCYSGNLYELDGELGYAVKTKVFDYHISQGLVFPLNTFSVVVNVKQKLEKEYPPTEAVKRLMEVDFAPMLGVRKCEDEFHHPAASYGHSPMFFPQPGCERAQNIVNLFELYGKTEFQITEKIDAVPMTVYYVDEDSEWHAELKRVAGQEHPNRPNFGVCGRTEDYIEDNNSIFWRVAREERIIEKLVRHQRRNVAVQGELCGSSIIRNSMGFDEGTHRFYVFRIFDIGKQKWYPVGQCRNVCIGNGLMHAPILDRLLLEHFARDMEDLIVRAEGRGVNGRRREGIVFTTKDNSFSFKVIANNWLLKWGQEKVYQW</sequence>
<accession>A0A1Y2DSP5</accession>
<dbReference type="Gene3D" id="3.30.470.30">
    <property type="entry name" value="DNA ligase/mRNA capping enzyme"/>
    <property type="match status" value="1"/>
</dbReference>
<dbReference type="InterPro" id="IPR021122">
    <property type="entry name" value="RNA_ligase_dom_REL/Rnl2"/>
</dbReference>
<dbReference type="SUPFAM" id="SSF56091">
    <property type="entry name" value="DNA ligase/mRNA capping enzyme, catalytic domain"/>
    <property type="match status" value="1"/>
</dbReference>
<evidence type="ECO:0000313" key="2">
    <source>
        <dbReference type="EMBL" id="ORY61685.1"/>
    </source>
</evidence>
<evidence type="ECO:0000259" key="1">
    <source>
        <dbReference type="Pfam" id="PF09414"/>
    </source>
</evidence>
<dbReference type="EMBL" id="MCFJ01000010">
    <property type="protein sequence ID" value="ORY61685.1"/>
    <property type="molecule type" value="Genomic_DNA"/>
</dbReference>
<keyword evidence="3" id="KW-1185">Reference proteome</keyword>
<comment type="caution">
    <text evidence="2">The sequence shown here is derived from an EMBL/GenBank/DDBJ whole genome shotgun (WGS) entry which is preliminary data.</text>
</comment>
<evidence type="ECO:0000313" key="3">
    <source>
        <dbReference type="Proteomes" id="UP000193689"/>
    </source>
</evidence>
<dbReference type="GeneID" id="63778504"/>
<gene>
    <name evidence="2" type="ORF">BCR38DRAFT_459486</name>
</gene>
<dbReference type="GO" id="GO:0016874">
    <property type="term" value="F:ligase activity"/>
    <property type="evidence" value="ECO:0007669"/>
    <property type="project" value="UniProtKB-KW"/>
</dbReference>
<dbReference type="Pfam" id="PF09414">
    <property type="entry name" value="RNA_ligase"/>
    <property type="match status" value="1"/>
</dbReference>
<protein>
    <submittedName>
        <fullName evidence="2">RNA ligase, DRB0094 family</fullName>
    </submittedName>
</protein>
<feature type="domain" description="RNA ligase" evidence="1">
    <location>
        <begin position="164"/>
        <end position="348"/>
    </location>
</feature>